<dbReference type="Proteomes" id="UP001595850">
    <property type="component" value="Unassembled WGS sequence"/>
</dbReference>
<feature type="compositionally biased region" description="Basic and acidic residues" evidence="1">
    <location>
        <begin position="94"/>
        <end position="104"/>
    </location>
</feature>
<dbReference type="InterPro" id="IPR035940">
    <property type="entry name" value="CAP_sf"/>
</dbReference>
<feature type="compositionally biased region" description="Low complexity" evidence="1">
    <location>
        <begin position="63"/>
        <end position="85"/>
    </location>
</feature>
<evidence type="ECO:0000313" key="4">
    <source>
        <dbReference type="Proteomes" id="UP001595850"/>
    </source>
</evidence>
<dbReference type="InterPro" id="IPR014044">
    <property type="entry name" value="CAP_dom"/>
</dbReference>
<evidence type="ECO:0000256" key="1">
    <source>
        <dbReference type="SAM" id="MobiDB-lite"/>
    </source>
</evidence>
<feature type="region of interest" description="Disordered" evidence="1">
    <location>
        <begin position="37"/>
        <end position="105"/>
    </location>
</feature>
<proteinExistence type="predicted"/>
<name>A0ABV8I3W7_9ACTN</name>
<dbReference type="Pfam" id="PF00188">
    <property type="entry name" value="CAP"/>
    <property type="match status" value="1"/>
</dbReference>
<keyword evidence="4" id="KW-1185">Reference proteome</keyword>
<feature type="domain" description="SCP" evidence="2">
    <location>
        <begin position="122"/>
        <end position="234"/>
    </location>
</feature>
<evidence type="ECO:0000313" key="3">
    <source>
        <dbReference type="EMBL" id="MFC4057745.1"/>
    </source>
</evidence>
<organism evidence="3 4">
    <name type="scientific">Planomonospora corallina</name>
    <dbReference type="NCBI Taxonomy" id="1806052"/>
    <lineage>
        <taxon>Bacteria</taxon>
        <taxon>Bacillati</taxon>
        <taxon>Actinomycetota</taxon>
        <taxon>Actinomycetes</taxon>
        <taxon>Streptosporangiales</taxon>
        <taxon>Streptosporangiaceae</taxon>
        <taxon>Planomonospora</taxon>
    </lineage>
</organism>
<reference evidence="4" key="1">
    <citation type="journal article" date="2019" name="Int. J. Syst. Evol. Microbiol.">
        <title>The Global Catalogue of Microorganisms (GCM) 10K type strain sequencing project: providing services to taxonomists for standard genome sequencing and annotation.</title>
        <authorList>
            <consortium name="The Broad Institute Genomics Platform"/>
            <consortium name="The Broad Institute Genome Sequencing Center for Infectious Disease"/>
            <person name="Wu L."/>
            <person name="Ma J."/>
        </authorList>
    </citation>
    <scope>NUCLEOTIDE SEQUENCE [LARGE SCALE GENOMIC DNA]</scope>
    <source>
        <strain evidence="4">TBRC 4489</strain>
    </source>
</reference>
<protein>
    <submittedName>
        <fullName evidence="3">CAP domain-containing protein</fullName>
    </submittedName>
</protein>
<evidence type="ECO:0000259" key="2">
    <source>
        <dbReference type="Pfam" id="PF00188"/>
    </source>
</evidence>
<gene>
    <name evidence="3" type="ORF">ACFOWE_05540</name>
</gene>
<dbReference type="Gene3D" id="3.40.33.10">
    <property type="entry name" value="CAP"/>
    <property type="match status" value="1"/>
</dbReference>
<sequence>MGLSACLAAVLFIGFVLGRETRDEQVPDQVYLNEAAPAIPSPGTARGAGRAVEQRAPLRRVIRPSATPAATPKRSPAPRSSRGPRNIIDGFTDGDSRYPLRGDGGEGFSRSLSAMETEVVRLTDIERRRAGCPPLRIDERLVRSARAHSAEMALHDDFSHDSPGGLSPWERMEAAGYPDGGAENIGRGYTSAKEAVEGWMANPGHRRNILNCTLKATGVGVVDGPGGPWWTQDFGYS</sequence>
<dbReference type="PANTHER" id="PTHR31157:SF1">
    <property type="entry name" value="SCP DOMAIN-CONTAINING PROTEIN"/>
    <property type="match status" value="1"/>
</dbReference>
<dbReference type="CDD" id="cd05379">
    <property type="entry name" value="CAP_bacterial"/>
    <property type="match status" value="1"/>
</dbReference>
<comment type="caution">
    <text evidence="3">The sequence shown here is derived from an EMBL/GenBank/DDBJ whole genome shotgun (WGS) entry which is preliminary data.</text>
</comment>
<dbReference type="PANTHER" id="PTHR31157">
    <property type="entry name" value="SCP DOMAIN-CONTAINING PROTEIN"/>
    <property type="match status" value="1"/>
</dbReference>
<accession>A0ABV8I3W7</accession>
<dbReference type="RefSeq" id="WP_377285828.1">
    <property type="nucleotide sequence ID" value="NZ_JBHSBM010000011.1"/>
</dbReference>
<dbReference type="SUPFAM" id="SSF55797">
    <property type="entry name" value="PR-1-like"/>
    <property type="match status" value="1"/>
</dbReference>
<dbReference type="EMBL" id="JBHSBM010000011">
    <property type="protein sequence ID" value="MFC4057745.1"/>
    <property type="molecule type" value="Genomic_DNA"/>
</dbReference>